<reference evidence="2 3" key="1">
    <citation type="journal article" date="2015" name="Microbiome">
        <title>Genomic resolution of linkages in carbon, nitrogen, and sulfur cycling among widespread estuary sediment bacteria.</title>
        <authorList>
            <person name="Baker B.J."/>
            <person name="Lazar C.S."/>
            <person name="Teske A.P."/>
            <person name="Dick G.J."/>
        </authorList>
    </citation>
    <scope>NUCLEOTIDE SEQUENCE [LARGE SCALE GENOMIC DNA]</scope>
    <source>
        <strain evidence="2">DG_54_3</strain>
    </source>
</reference>
<evidence type="ECO:0000313" key="3">
    <source>
        <dbReference type="Proteomes" id="UP000051861"/>
    </source>
</evidence>
<keyword evidence="1" id="KW-1133">Transmembrane helix</keyword>
<dbReference type="Pfam" id="PF04246">
    <property type="entry name" value="RseC_MucC"/>
    <property type="match status" value="1"/>
</dbReference>
<proteinExistence type="predicted"/>
<sequence>MKEMAVVCSSQKDFAQVRVELKEEICPTCSARLLCIGQQEEKGTITVLNPLSAQPGDEVKIEIPEGDYSKELIRLFGILLIASLSGLALGYLCALFLSLPPSAFSLVGFLLGLLSGGFILFRYFRQTKKNKLYPVITDIIKKGDSYG</sequence>
<organism evidence="2 3">
    <name type="scientific">candidate division WOR-1 bacterium DG_54_3</name>
    <dbReference type="NCBI Taxonomy" id="1703775"/>
    <lineage>
        <taxon>Bacteria</taxon>
        <taxon>Bacillati</taxon>
        <taxon>Saganbacteria</taxon>
    </lineage>
</organism>
<dbReference type="AlphaFoldDB" id="A0A0S7Y6P2"/>
<name>A0A0S7Y6P2_UNCSA</name>
<keyword evidence="1" id="KW-0812">Transmembrane</keyword>
<evidence type="ECO:0000256" key="1">
    <source>
        <dbReference type="SAM" id="Phobius"/>
    </source>
</evidence>
<protein>
    <submittedName>
        <fullName evidence="2">Uncharacterized protein</fullName>
    </submittedName>
</protein>
<feature type="transmembrane region" description="Helical" evidence="1">
    <location>
        <begin position="75"/>
        <end position="97"/>
    </location>
</feature>
<evidence type="ECO:0000313" key="2">
    <source>
        <dbReference type="EMBL" id="KPJ70195.1"/>
    </source>
</evidence>
<dbReference type="EMBL" id="LIZX01000004">
    <property type="protein sequence ID" value="KPJ70195.1"/>
    <property type="molecule type" value="Genomic_DNA"/>
</dbReference>
<accession>A0A0S7Y6P2</accession>
<feature type="transmembrane region" description="Helical" evidence="1">
    <location>
        <begin position="103"/>
        <end position="124"/>
    </location>
</feature>
<comment type="caution">
    <text evidence="2">The sequence shown here is derived from an EMBL/GenBank/DDBJ whole genome shotgun (WGS) entry which is preliminary data.</text>
</comment>
<gene>
    <name evidence="2" type="ORF">AMJ44_00295</name>
</gene>
<keyword evidence="1" id="KW-0472">Membrane</keyword>
<dbReference type="Proteomes" id="UP000051861">
    <property type="component" value="Unassembled WGS sequence"/>
</dbReference>